<feature type="domain" description="WCX" evidence="3">
    <location>
        <begin position="225"/>
        <end position="297"/>
    </location>
</feature>
<dbReference type="InterPro" id="IPR057727">
    <property type="entry name" value="WCX_dom"/>
</dbReference>
<dbReference type="InterPro" id="IPR026881">
    <property type="entry name" value="WYL_dom"/>
</dbReference>
<sequence length="320" mass="36983">MDRLMAIIMALQHGSRTASELSEKLEVSRRTILRDIQMLSEIGVPLAAASGPNGGYSLMEGFQLPPLQLSSREALCVLFALQGLTGYTDTPFNGERWTVMDKIRSILPQETALRINPLLDSMEVEVPKRVYNLPSLELLLDMTAKRNWISVFYQSMNHRRRLLIKPEKIFAAHGFWYCDCVSYTHQEKRRLRIDRMSEISEAPAPEDYVEPKQSQSAVRAIHIRAELTYKGMLQVERDEHIGECIEPVSEECWIADFHVPESEWDWVVQLFFSLGSEAKVIFPERLRSAIRQKAERLRNHYEDAIEDIIEDVMMKESLKK</sequence>
<dbReference type="Pfam" id="PF13280">
    <property type="entry name" value="WYL"/>
    <property type="match status" value="1"/>
</dbReference>
<dbReference type="RefSeq" id="WP_244725477.1">
    <property type="nucleotide sequence ID" value="NZ_JALIRP010000004.1"/>
</dbReference>
<dbReference type="InterPro" id="IPR051534">
    <property type="entry name" value="CBASS_pafABC_assoc_protein"/>
</dbReference>
<evidence type="ECO:0000259" key="3">
    <source>
        <dbReference type="Pfam" id="PF25583"/>
    </source>
</evidence>
<evidence type="ECO:0000259" key="2">
    <source>
        <dbReference type="Pfam" id="PF13280"/>
    </source>
</evidence>
<accession>A0A9X2B2M0</accession>
<comment type="caution">
    <text evidence="4">The sequence shown here is derived from an EMBL/GenBank/DDBJ whole genome shotgun (WGS) entry which is preliminary data.</text>
</comment>
<feature type="domain" description="Helix-turn-helix type 11" evidence="1">
    <location>
        <begin position="3"/>
        <end position="56"/>
    </location>
</feature>
<proteinExistence type="predicted"/>
<evidence type="ECO:0000259" key="1">
    <source>
        <dbReference type="Pfam" id="PF08279"/>
    </source>
</evidence>
<keyword evidence="5" id="KW-1185">Reference proteome</keyword>
<dbReference type="AlphaFoldDB" id="A0A9X2B2M0"/>
<name>A0A9X2B2M0_9BACL</name>
<dbReference type="SUPFAM" id="SSF46785">
    <property type="entry name" value="Winged helix' DNA-binding domain"/>
    <property type="match status" value="1"/>
</dbReference>
<dbReference type="Pfam" id="PF08279">
    <property type="entry name" value="HTH_11"/>
    <property type="match status" value="1"/>
</dbReference>
<dbReference type="Gene3D" id="1.10.10.10">
    <property type="entry name" value="Winged helix-like DNA-binding domain superfamily/Winged helix DNA-binding domain"/>
    <property type="match status" value="1"/>
</dbReference>
<dbReference type="InterPro" id="IPR013196">
    <property type="entry name" value="HTH_11"/>
</dbReference>
<evidence type="ECO:0000313" key="4">
    <source>
        <dbReference type="EMBL" id="MCJ8012436.1"/>
    </source>
</evidence>
<dbReference type="InterPro" id="IPR036388">
    <property type="entry name" value="WH-like_DNA-bd_sf"/>
</dbReference>
<dbReference type="Pfam" id="PF25583">
    <property type="entry name" value="WCX"/>
    <property type="match status" value="1"/>
</dbReference>
<reference evidence="4" key="1">
    <citation type="submission" date="2022-04" db="EMBL/GenBank/DDBJ databases">
        <title>Paenibacillus mangrovi sp. nov., a novel endophytic bacterium isolated from bark of Kandelia candel.</title>
        <authorList>
            <person name="Tuo L."/>
        </authorList>
    </citation>
    <scope>NUCLEOTIDE SEQUENCE</scope>
    <source>
        <strain evidence="4">KQZ6P-2</strain>
    </source>
</reference>
<dbReference type="Proteomes" id="UP001139347">
    <property type="component" value="Unassembled WGS sequence"/>
</dbReference>
<evidence type="ECO:0000313" key="5">
    <source>
        <dbReference type="Proteomes" id="UP001139347"/>
    </source>
</evidence>
<gene>
    <name evidence="4" type="ORF">MUG84_11900</name>
</gene>
<organism evidence="4 5">
    <name type="scientific">Paenibacillus mangrovi</name>
    <dbReference type="NCBI Taxonomy" id="2931978"/>
    <lineage>
        <taxon>Bacteria</taxon>
        <taxon>Bacillati</taxon>
        <taxon>Bacillota</taxon>
        <taxon>Bacilli</taxon>
        <taxon>Bacillales</taxon>
        <taxon>Paenibacillaceae</taxon>
        <taxon>Paenibacillus</taxon>
    </lineage>
</organism>
<dbReference type="EMBL" id="JALIRP010000004">
    <property type="protein sequence ID" value="MCJ8012436.1"/>
    <property type="molecule type" value="Genomic_DNA"/>
</dbReference>
<feature type="domain" description="WYL" evidence="2">
    <location>
        <begin position="136"/>
        <end position="199"/>
    </location>
</feature>
<dbReference type="PANTHER" id="PTHR34580">
    <property type="match status" value="1"/>
</dbReference>
<dbReference type="InterPro" id="IPR036390">
    <property type="entry name" value="WH_DNA-bd_sf"/>
</dbReference>
<dbReference type="PROSITE" id="PS52050">
    <property type="entry name" value="WYL"/>
    <property type="match status" value="1"/>
</dbReference>
<dbReference type="PANTHER" id="PTHR34580:SF1">
    <property type="entry name" value="PROTEIN PAFC"/>
    <property type="match status" value="1"/>
</dbReference>
<protein>
    <submittedName>
        <fullName evidence="4">WYL domain-containing protein</fullName>
    </submittedName>
</protein>